<dbReference type="EMBL" id="JBBYHV010000001">
    <property type="protein sequence ID" value="MEL1250895.1"/>
    <property type="molecule type" value="Genomic_DNA"/>
</dbReference>
<evidence type="ECO:0000256" key="2">
    <source>
        <dbReference type="SAM" id="SignalP"/>
    </source>
</evidence>
<gene>
    <name evidence="4" type="ORF">AAEO60_09450</name>
</gene>
<dbReference type="Proteomes" id="UP001497045">
    <property type="component" value="Unassembled WGS sequence"/>
</dbReference>
<comment type="similarity">
    <text evidence="1">Belongs to the AHA1 family.</text>
</comment>
<evidence type="ECO:0000313" key="4">
    <source>
        <dbReference type="EMBL" id="MEL1250895.1"/>
    </source>
</evidence>
<dbReference type="InterPro" id="IPR023393">
    <property type="entry name" value="START-like_dom_sf"/>
</dbReference>
<feature type="signal peptide" evidence="2">
    <location>
        <begin position="1"/>
        <end position="20"/>
    </location>
</feature>
<dbReference type="RefSeq" id="WP_341673405.1">
    <property type="nucleotide sequence ID" value="NZ_JBBYHV010000001.1"/>
</dbReference>
<accession>A0ABU9IEQ3</accession>
<name>A0ABU9IEQ3_9SPHN</name>
<keyword evidence="2" id="KW-0732">Signal</keyword>
<feature type="domain" description="Activator of Hsp90 ATPase homologue 1/2-like C-terminal" evidence="3">
    <location>
        <begin position="44"/>
        <end position="182"/>
    </location>
</feature>
<proteinExistence type="inferred from homology"/>
<dbReference type="Gene3D" id="3.30.530.20">
    <property type="match status" value="1"/>
</dbReference>
<evidence type="ECO:0000259" key="3">
    <source>
        <dbReference type="Pfam" id="PF08327"/>
    </source>
</evidence>
<keyword evidence="5" id="KW-1185">Reference proteome</keyword>
<sequence>MIHKPILAAAALVLSLPAAAQDVQSERNPVSEDEQALRQTLVLDAPLADLWNLFATDAGVSSWMAPVGYVDLRTGGMIRTNYNACAEPEDDGWIENTIVNFVPERMITLQANLEPQREASWMNETIYARRDNLYSVIEFEAVSPDQTRLTMWGLGYGIGPEWETILGFFTAGNEWTFAQLQRAVAGEQVYPGCDE</sequence>
<dbReference type="InterPro" id="IPR013538">
    <property type="entry name" value="ASHA1/2-like_C"/>
</dbReference>
<dbReference type="Pfam" id="PF08327">
    <property type="entry name" value="AHSA1"/>
    <property type="match status" value="1"/>
</dbReference>
<reference evidence="4 5" key="1">
    <citation type="submission" date="2024-04" db="EMBL/GenBank/DDBJ databases">
        <title>Aurantiacibacter sp. DGU6 16S ribosomal RNA gene Genome sequencing and assembly.</title>
        <authorList>
            <person name="Park S."/>
        </authorList>
    </citation>
    <scope>NUCLEOTIDE SEQUENCE [LARGE SCALE GENOMIC DNA]</scope>
    <source>
        <strain evidence="4 5">DGU6</strain>
    </source>
</reference>
<comment type="caution">
    <text evidence="4">The sequence shown here is derived from an EMBL/GenBank/DDBJ whole genome shotgun (WGS) entry which is preliminary data.</text>
</comment>
<evidence type="ECO:0000256" key="1">
    <source>
        <dbReference type="ARBA" id="ARBA00006817"/>
    </source>
</evidence>
<organism evidence="4 5">
    <name type="scientific">Aurantiacibacter gilvus</name>
    <dbReference type="NCBI Taxonomy" id="3139141"/>
    <lineage>
        <taxon>Bacteria</taxon>
        <taxon>Pseudomonadati</taxon>
        <taxon>Pseudomonadota</taxon>
        <taxon>Alphaproteobacteria</taxon>
        <taxon>Sphingomonadales</taxon>
        <taxon>Erythrobacteraceae</taxon>
        <taxon>Aurantiacibacter</taxon>
    </lineage>
</organism>
<protein>
    <submittedName>
        <fullName evidence="4">SRPBCC domain-containing protein</fullName>
    </submittedName>
</protein>
<dbReference type="SUPFAM" id="SSF55961">
    <property type="entry name" value="Bet v1-like"/>
    <property type="match status" value="1"/>
</dbReference>
<evidence type="ECO:0000313" key="5">
    <source>
        <dbReference type="Proteomes" id="UP001497045"/>
    </source>
</evidence>
<feature type="chain" id="PRO_5046867551" evidence="2">
    <location>
        <begin position="21"/>
        <end position="195"/>
    </location>
</feature>